<dbReference type="PANTHER" id="PTHR34977:SF1">
    <property type="entry name" value="UPF0337 PROTEIN YJBJ"/>
    <property type="match status" value="1"/>
</dbReference>
<dbReference type="Pfam" id="PF05532">
    <property type="entry name" value="CsbD"/>
    <property type="match status" value="1"/>
</dbReference>
<dbReference type="EMBL" id="WTYJ01000004">
    <property type="protein sequence ID" value="MXP00610.1"/>
    <property type="molecule type" value="Genomic_DNA"/>
</dbReference>
<gene>
    <name evidence="3" type="ORF">GRI97_16590</name>
</gene>
<evidence type="ECO:0000313" key="3">
    <source>
        <dbReference type="EMBL" id="MXP00610.1"/>
    </source>
</evidence>
<sequence length="65" mass="7597">MNSDTLKGNWEQVKGHVQKKWGELTNDELDQINGSRKILAGKVQEKYGRAQDEVEREIDDFEKTY</sequence>
<dbReference type="Gene3D" id="1.10.1470.10">
    <property type="entry name" value="YjbJ"/>
    <property type="match status" value="1"/>
</dbReference>
<accession>A0A6I4TZT7</accession>
<name>A0A6I4TZT7_9SPHN</name>
<dbReference type="RefSeq" id="WP_161392504.1">
    <property type="nucleotide sequence ID" value="NZ_JBHSCP010000003.1"/>
</dbReference>
<organism evidence="3 4">
    <name type="scientific">Croceibacterium xixiisoli</name>
    <dbReference type="NCBI Taxonomy" id="1476466"/>
    <lineage>
        <taxon>Bacteria</taxon>
        <taxon>Pseudomonadati</taxon>
        <taxon>Pseudomonadota</taxon>
        <taxon>Alphaproteobacteria</taxon>
        <taxon>Sphingomonadales</taxon>
        <taxon>Erythrobacteraceae</taxon>
        <taxon>Croceibacterium</taxon>
    </lineage>
</organism>
<dbReference type="InterPro" id="IPR050423">
    <property type="entry name" value="UPF0337_stress_rsp"/>
</dbReference>
<dbReference type="OrthoDB" id="9796058at2"/>
<evidence type="ECO:0000313" key="4">
    <source>
        <dbReference type="Proteomes" id="UP000469430"/>
    </source>
</evidence>
<reference evidence="3 4" key="1">
    <citation type="submission" date="2019-12" db="EMBL/GenBank/DDBJ databases">
        <title>Genomic-based taxomic classification of the family Erythrobacteraceae.</title>
        <authorList>
            <person name="Xu L."/>
        </authorList>
    </citation>
    <scope>NUCLEOTIDE SEQUENCE [LARGE SCALE GENOMIC DNA]</scope>
    <source>
        <strain evidence="3 4">S36</strain>
    </source>
</reference>
<comment type="caution">
    <text evidence="3">The sequence shown here is derived from an EMBL/GenBank/DDBJ whole genome shotgun (WGS) entry which is preliminary data.</text>
</comment>
<dbReference type="PANTHER" id="PTHR34977">
    <property type="entry name" value="UPF0337 PROTEIN YJBJ"/>
    <property type="match status" value="1"/>
</dbReference>
<dbReference type="SUPFAM" id="SSF69047">
    <property type="entry name" value="Hypothetical protein YjbJ"/>
    <property type="match status" value="1"/>
</dbReference>
<protein>
    <submittedName>
        <fullName evidence="3">CsbD family protein</fullName>
    </submittedName>
</protein>
<feature type="domain" description="CsbD-like" evidence="2">
    <location>
        <begin position="4"/>
        <end position="56"/>
    </location>
</feature>
<dbReference type="PIRSF" id="PIRSF039008">
    <property type="entry name" value="YjbJ"/>
    <property type="match status" value="1"/>
</dbReference>
<evidence type="ECO:0000259" key="2">
    <source>
        <dbReference type="Pfam" id="PF05532"/>
    </source>
</evidence>
<comment type="similarity">
    <text evidence="1">Belongs to the UPF0337 (CsbD) family.</text>
</comment>
<proteinExistence type="inferred from homology"/>
<dbReference type="InterPro" id="IPR026042">
    <property type="entry name" value="YjbJ"/>
</dbReference>
<evidence type="ECO:0000256" key="1">
    <source>
        <dbReference type="ARBA" id="ARBA00009129"/>
    </source>
</evidence>
<dbReference type="AlphaFoldDB" id="A0A6I4TZT7"/>
<dbReference type="InterPro" id="IPR036629">
    <property type="entry name" value="YjbJ_sf"/>
</dbReference>
<dbReference type="InterPro" id="IPR008462">
    <property type="entry name" value="CsbD"/>
</dbReference>
<keyword evidence="4" id="KW-1185">Reference proteome</keyword>
<dbReference type="Proteomes" id="UP000469430">
    <property type="component" value="Unassembled WGS sequence"/>
</dbReference>